<evidence type="ECO:0000256" key="1">
    <source>
        <dbReference type="SAM" id="Phobius"/>
    </source>
</evidence>
<reference evidence="2 3" key="1">
    <citation type="journal article" date="2016" name="Nat. Commun.">
        <title>Thousands of microbial genomes shed light on interconnected biogeochemical processes in an aquifer system.</title>
        <authorList>
            <person name="Anantharaman K."/>
            <person name="Brown C.T."/>
            <person name="Hug L.A."/>
            <person name="Sharon I."/>
            <person name="Castelle C.J."/>
            <person name="Probst A.J."/>
            <person name="Thomas B.C."/>
            <person name="Singh A."/>
            <person name="Wilkins M.J."/>
            <person name="Karaoz U."/>
            <person name="Brodie E.L."/>
            <person name="Williams K.H."/>
            <person name="Hubbard S.S."/>
            <person name="Banfield J.F."/>
        </authorList>
    </citation>
    <scope>NUCLEOTIDE SEQUENCE [LARGE SCALE GENOMIC DNA]</scope>
</reference>
<gene>
    <name evidence="2" type="ORF">A3A05_00615</name>
</gene>
<dbReference type="InterPro" id="IPR008972">
    <property type="entry name" value="Cupredoxin"/>
</dbReference>
<accession>A0A1F6WWR7</accession>
<evidence type="ECO:0000313" key="3">
    <source>
        <dbReference type="Proteomes" id="UP000176187"/>
    </source>
</evidence>
<dbReference type="AlphaFoldDB" id="A0A1F6WWR7"/>
<organism evidence="2 3">
    <name type="scientific">Candidatus Nomurabacteria bacterium RIFCSPLOWO2_01_FULL_41_12</name>
    <dbReference type="NCBI Taxonomy" id="1801774"/>
    <lineage>
        <taxon>Bacteria</taxon>
        <taxon>Candidatus Nomuraibacteriota</taxon>
    </lineage>
</organism>
<dbReference type="SUPFAM" id="SSF49503">
    <property type="entry name" value="Cupredoxins"/>
    <property type="match status" value="1"/>
</dbReference>
<dbReference type="STRING" id="1801774.A3A05_00615"/>
<sequence>MIRKILLLDMPLLYYRDMALVKESRKSALILIILLFFGLYLFYFPSKTPSVKDEILFIAKDMIAQGDIVVKITPDGFIPLEVNIKQGEKVVWWNESGAYAWPASDLHPTHTLYSAFDPLEPIPEGQAWAFVFNRAGEWKYHNHLKPNARGLVRVE</sequence>
<protein>
    <recommendedName>
        <fullName evidence="4">EfeO-type cupredoxin-like domain-containing protein</fullName>
    </recommendedName>
</protein>
<proteinExistence type="predicted"/>
<evidence type="ECO:0008006" key="4">
    <source>
        <dbReference type="Google" id="ProtNLM"/>
    </source>
</evidence>
<feature type="transmembrane region" description="Helical" evidence="1">
    <location>
        <begin position="28"/>
        <end position="45"/>
    </location>
</feature>
<comment type="caution">
    <text evidence="2">The sequence shown here is derived from an EMBL/GenBank/DDBJ whole genome shotgun (WGS) entry which is preliminary data.</text>
</comment>
<keyword evidence="1" id="KW-0812">Transmembrane</keyword>
<dbReference type="EMBL" id="MFUY01000011">
    <property type="protein sequence ID" value="OGI86254.1"/>
    <property type="molecule type" value="Genomic_DNA"/>
</dbReference>
<dbReference type="Proteomes" id="UP000176187">
    <property type="component" value="Unassembled WGS sequence"/>
</dbReference>
<keyword evidence="1" id="KW-1133">Transmembrane helix</keyword>
<evidence type="ECO:0000313" key="2">
    <source>
        <dbReference type="EMBL" id="OGI86254.1"/>
    </source>
</evidence>
<keyword evidence="1" id="KW-0472">Membrane</keyword>
<dbReference type="Gene3D" id="2.60.40.420">
    <property type="entry name" value="Cupredoxins - blue copper proteins"/>
    <property type="match status" value="1"/>
</dbReference>
<name>A0A1F6WWR7_9BACT</name>